<evidence type="ECO:0008006" key="5">
    <source>
        <dbReference type="Google" id="ProtNLM"/>
    </source>
</evidence>
<keyword evidence="1" id="KW-1133">Transmembrane helix</keyword>
<dbReference type="InParanoid" id="A3LTP5"/>
<proteinExistence type="predicted"/>
<dbReference type="RefSeq" id="XP_001384129.2">
    <property type="nucleotide sequence ID" value="XM_001384092.1"/>
</dbReference>
<feature type="transmembrane region" description="Helical" evidence="1">
    <location>
        <begin position="188"/>
        <end position="207"/>
    </location>
</feature>
<dbReference type="OrthoDB" id="4020022at2759"/>
<keyword evidence="1" id="KW-0812">Transmembrane</keyword>
<evidence type="ECO:0000256" key="2">
    <source>
        <dbReference type="SAM" id="SignalP"/>
    </source>
</evidence>
<keyword evidence="2" id="KW-0732">Signal</keyword>
<dbReference type="HOGENOM" id="CLU_554313_0_0_1"/>
<organism evidence="3 4">
    <name type="scientific">Scheffersomyces stipitis (strain ATCC 58785 / CBS 6054 / NBRC 10063 / NRRL Y-11545)</name>
    <name type="common">Yeast</name>
    <name type="synonym">Pichia stipitis</name>
    <dbReference type="NCBI Taxonomy" id="322104"/>
    <lineage>
        <taxon>Eukaryota</taxon>
        <taxon>Fungi</taxon>
        <taxon>Dikarya</taxon>
        <taxon>Ascomycota</taxon>
        <taxon>Saccharomycotina</taxon>
        <taxon>Pichiomycetes</taxon>
        <taxon>Debaryomycetaceae</taxon>
        <taxon>Scheffersomyces</taxon>
    </lineage>
</organism>
<feature type="transmembrane region" description="Helical" evidence="1">
    <location>
        <begin position="359"/>
        <end position="383"/>
    </location>
</feature>
<protein>
    <recommendedName>
        <fullName evidence="5">Intimal thickness related receptor IRP domain-containing protein</fullName>
    </recommendedName>
</protein>
<feature type="transmembrane region" description="Helical" evidence="1">
    <location>
        <begin position="404"/>
        <end position="432"/>
    </location>
</feature>
<dbReference type="EMBL" id="CP000498">
    <property type="protein sequence ID" value="ABN66100.2"/>
    <property type="molecule type" value="Genomic_DNA"/>
</dbReference>
<dbReference type="AlphaFoldDB" id="A3LTP5"/>
<feature type="chain" id="PRO_5002655048" description="Intimal thickness related receptor IRP domain-containing protein" evidence="2">
    <location>
        <begin position="27"/>
        <end position="486"/>
    </location>
</feature>
<evidence type="ECO:0000313" key="4">
    <source>
        <dbReference type="Proteomes" id="UP000002258"/>
    </source>
</evidence>
<dbReference type="OMA" id="VYCIYLP"/>
<sequence>MRVFIQSNPLWAVFVFLALQLSSAAAFSHRAFDMNLYSNGACLYVNGSSKDTSLRFEFSGVRQPTALVVFQYDDIIAFRNLPNLNYFLNHSYILDKPILGFDDETDQLGFSLISRKDFDIPESILATLVLSDKEVDYPIENDGVYCIYMPLYKYNETLVLPQAHYNARVTVKNETMPVNIYHDISTHISLSIVFGLGLVLMSLFHPAIGQGKLTQLPIVTRYIIYFFIVNFVYNSLYFILELICTYFPNDALYDFTENFYFRLQTGVIDKFQLYILILVYLGYGYAGADVKINTKLTTTFWLANTVSRIVTDYIYTDVNTLIDITLLEEKYSILYNSVILPGGYKKSLIRSMDPRGKGIVSTFSLIQVVSESLFYIAITYYAFKINKYWKTKGETQMKKYIYKSIIFHLFIYKFALKYVALQISTITFGGFFDVGELLKVLGNLIEIYEMKVISLNVIEVFILWLIWGVNKPLKPDGTKKKEKEKK</sequence>
<gene>
    <name evidence="3" type="ORF">PICST_31482</name>
</gene>
<dbReference type="GeneID" id="4838471"/>
<evidence type="ECO:0000256" key="1">
    <source>
        <dbReference type="SAM" id="Phobius"/>
    </source>
</evidence>
<feature type="signal peptide" evidence="2">
    <location>
        <begin position="1"/>
        <end position="26"/>
    </location>
</feature>
<feature type="transmembrane region" description="Helical" evidence="1">
    <location>
        <begin position="219"/>
        <end position="240"/>
    </location>
</feature>
<dbReference type="eggNOG" id="ENOG502RQGM">
    <property type="taxonomic scope" value="Eukaryota"/>
</dbReference>
<dbReference type="KEGG" id="pic:PICST_31482"/>
<feature type="transmembrane region" description="Helical" evidence="1">
    <location>
        <begin position="452"/>
        <end position="470"/>
    </location>
</feature>
<keyword evidence="1" id="KW-0472">Membrane</keyword>
<evidence type="ECO:0000313" key="3">
    <source>
        <dbReference type="EMBL" id="ABN66100.2"/>
    </source>
</evidence>
<accession>A3LTP5</accession>
<dbReference type="Proteomes" id="UP000002258">
    <property type="component" value="Chromosome 4"/>
</dbReference>
<keyword evidence="4" id="KW-1185">Reference proteome</keyword>
<reference evidence="3 4" key="1">
    <citation type="journal article" date="2007" name="Nat. Biotechnol.">
        <title>Genome sequence of the lignocellulose-bioconverting and xylose-fermenting yeast Pichia stipitis.</title>
        <authorList>
            <person name="Jeffries T.W."/>
            <person name="Grigoriev I.V."/>
            <person name="Grimwood J."/>
            <person name="Laplaza J.M."/>
            <person name="Aerts A."/>
            <person name="Salamov A."/>
            <person name="Schmutz J."/>
            <person name="Lindquist E."/>
            <person name="Dehal P."/>
            <person name="Shapiro H."/>
            <person name="Jin Y.S."/>
            <person name="Passoth V."/>
            <person name="Richardson P.M."/>
        </authorList>
    </citation>
    <scope>NUCLEOTIDE SEQUENCE [LARGE SCALE GENOMIC DNA]</scope>
    <source>
        <strain evidence="4">ATCC 58785 / CBS 6054 / NBRC 10063 / NRRL Y-11545</strain>
    </source>
</reference>
<name>A3LTP5_PICST</name>